<dbReference type="Proteomes" id="UP000291189">
    <property type="component" value="Unassembled WGS sequence"/>
</dbReference>
<evidence type="ECO:0000256" key="2">
    <source>
        <dbReference type="ARBA" id="ARBA00004754"/>
    </source>
</evidence>
<dbReference type="OrthoDB" id="5243781at2"/>
<dbReference type="InterPro" id="IPR018020">
    <property type="entry name" value="OHCU_decarboxylase"/>
</dbReference>
<keyword evidence="6 8" id="KW-0456">Lyase</keyword>
<proteinExistence type="predicted"/>
<protein>
    <recommendedName>
        <fullName evidence="3">2-oxo-4-hydroxy-4-carboxy-5-ureidoimidazoline decarboxylase</fullName>
        <ecNumber evidence="3">4.1.1.97</ecNumber>
    </recommendedName>
</protein>
<dbReference type="EMBL" id="SDPU01000035">
    <property type="protein sequence ID" value="RYU09450.1"/>
    <property type="molecule type" value="Genomic_DNA"/>
</dbReference>
<reference evidence="8 9" key="1">
    <citation type="submission" date="2019-01" db="EMBL/GenBank/DDBJ databases">
        <title>Nocardioides guangzhouensis sp. nov., an actinobacterium isolated from soil.</title>
        <authorList>
            <person name="Fu Y."/>
            <person name="Cai Y."/>
            <person name="Lin Z."/>
            <person name="Chen P."/>
        </authorList>
    </citation>
    <scope>NUCLEOTIDE SEQUENCE [LARGE SCALE GENOMIC DNA]</scope>
    <source>
        <strain evidence="8 9">NBRC 105384</strain>
    </source>
</reference>
<dbReference type="SUPFAM" id="SSF158694">
    <property type="entry name" value="UraD-Like"/>
    <property type="match status" value="1"/>
</dbReference>
<organism evidence="8 9">
    <name type="scientific">Nocardioides iriomotensis</name>
    <dbReference type="NCBI Taxonomy" id="715784"/>
    <lineage>
        <taxon>Bacteria</taxon>
        <taxon>Bacillati</taxon>
        <taxon>Actinomycetota</taxon>
        <taxon>Actinomycetes</taxon>
        <taxon>Propionibacteriales</taxon>
        <taxon>Nocardioidaceae</taxon>
        <taxon>Nocardioides</taxon>
    </lineage>
</organism>
<gene>
    <name evidence="8" type="primary">uraD</name>
    <name evidence="8" type="ORF">ETU37_20535</name>
</gene>
<evidence type="ECO:0000313" key="8">
    <source>
        <dbReference type="EMBL" id="RYU09450.1"/>
    </source>
</evidence>
<dbReference type="RefSeq" id="WP_129989215.1">
    <property type="nucleotide sequence ID" value="NZ_SDPU01000035.1"/>
</dbReference>
<dbReference type="GO" id="GO:0006144">
    <property type="term" value="P:purine nucleobase metabolic process"/>
    <property type="evidence" value="ECO:0007669"/>
    <property type="project" value="UniProtKB-KW"/>
</dbReference>
<evidence type="ECO:0000256" key="3">
    <source>
        <dbReference type="ARBA" id="ARBA00012257"/>
    </source>
</evidence>
<dbReference type="GO" id="GO:0051997">
    <property type="term" value="F:2-oxo-4-hydroxy-4-carboxy-5-ureidoimidazoline decarboxylase activity"/>
    <property type="evidence" value="ECO:0007669"/>
    <property type="project" value="UniProtKB-EC"/>
</dbReference>
<dbReference type="Pfam" id="PF09349">
    <property type="entry name" value="OHCU_decarbox"/>
    <property type="match status" value="1"/>
</dbReference>
<name>A0A4Q5IUA7_9ACTN</name>
<dbReference type="InterPro" id="IPR036778">
    <property type="entry name" value="OHCU_decarboxylase_sf"/>
</dbReference>
<feature type="domain" description="Oxo-4-hydroxy-4-carboxy-5-ureidoimidazoline decarboxylase" evidence="7">
    <location>
        <begin position="10"/>
        <end position="154"/>
    </location>
</feature>
<dbReference type="EC" id="4.1.1.97" evidence="3"/>
<dbReference type="NCBIfam" id="NF010372">
    <property type="entry name" value="PRK13798.1"/>
    <property type="match status" value="1"/>
</dbReference>
<dbReference type="InterPro" id="IPR017595">
    <property type="entry name" value="OHCU_decarboxylase-2"/>
</dbReference>
<comment type="pathway">
    <text evidence="2">Purine metabolism; urate degradation; (S)-allantoin from urate: step 3/3.</text>
</comment>
<dbReference type="NCBIfam" id="TIGR03180">
    <property type="entry name" value="UraD_2"/>
    <property type="match status" value="1"/>
</dbReference>
<sequence>MAQVVQPSDEQLRACCAADTWLRTMTSARPFPSVDAALALSDEVVLGLDAAGVDEALAAHARIGERRSGSSTEDRWSRTEQAGALAVDTDVQTRLAEANRRYEQRFGRVFLIRAAGRSAQEMLAALEERLHHDDDTELDVVRRELADIVRLRLEKVVSTGSTTRDGSTARGPA</sequence>
<evidence type="ECO:0000256" key="1">
    <source>
        <dbReference type="ARBA" id="ARBA00001163"/>
    </source>
</evidence>
<accession>A0A4Q5IUA7</accession>
<dbReference type="AlphaFoldDB" id="A0A4Q5IUA7"/>
<comment type="caution">
    <text evidence="8">The sequence shown here is derived from an EMBL/GenBank/DDBJ whole genome shotgun (WGS) entry which is preliminary data.</text>
</comment>
<evidence type="ECO:0000256" key="4">
    <source>
        <dbReference type="ARBA" id="ARBA00022631"/>
    </source>
</evidence>
<comment type="catalytic activity">
    <reaction evidence="1">
        <text>5-hydroxy-2-oxo-4-ureido-2,5-dihydro-1H-imidazole-5-carboxylate + H(+) = (S)-allantoin + CO2</text>
        <dbReference type="Rhea" id="RHEA:26301"/>
        <dbReference type="ChEBI" id="CHEBI:15378"/>
        <dbReference type="ChEBI" id="CHEBI:15678"/>
        <dbReference type="ChEBI" id="CHEBI:16526"/>
        <dbReference type="ChEBI" id="CHEBI:58639"/>
        <dbReference type="EC" id="4.1.1.97"/>
    </reaction>
</comment>
<dbReference type="GO" id="GO:0019628">
    <property type="term" value="P:urate catabolic process"/>
    <property type="evidence" value="ECO:0007669"/>
    <property type="project" value="TreeGrafter"/>
</dbReference>
<evidence type="ECO:0000313" key="9">
    <source>
        <dbReference type="Proteomes" id="UP000291189"/>
    </source>
</evidence>
<keyword evidence="5" id="KW-0210">Decarboxylase</keyword>
<dbReference type="PANTHER" id="PTHR43466">
    <property type="entry name" value="2-OXO-4-HYDROXY-4-CARBOXY-5-UREIDOIMIDAZOLINE DECARBOXYLASE-RELATED"/>
    <property type="match status" value="1"/>
</dbReference>
<evidence type="ECO:0000256" key="6">
    <source>
        <dbReference type="ARBA" id="ARBA00023239"/>
    </source>
</evidence>
<evidence type="ECO:0000259" key="7">
    <source>
        <dbReference type="Pfam" id="PF09349"/>
    </source>
</evidence>
<keyword evidence="4" id="KW-0659">Purine metabolism</keyword>
<keyword evidence="9" id="KW-1185">Reference proteome</keyword>
<dbReference type="Gene3D" id="1.10.3330.10">
    <property type="entry name" value="Oxo-4-hydroxy-4-carboxy-5-ureidoimidazoline decarboxylase"/>
    <property type="match status" value="1"/>
</dbReference>
<dbReference type="PANTHER" id="PTHR43466:SF1">
    <property type="entry name" value="2-OXO-4-HYDROXY-4-CARBOXY-5-UREIDOIMIDAZOLINE DECARBOXYLASE-RELATED"/>
    <property type="match status" value="1"/>
</dbReference>
<evidence type="ECO:0000256" key="5">
    <source>
        <dbReference type="ARBA" id="ARBA00022793"/>
    </source>
</evidence>